<keyword evidence="6" id="KW-0067">ATP-binding</keyword>
<dbReference type="GO" id="GO:0043531">
    <property type="term" value="F:ADP binding"/>
    <property type="evidence" value="ECO:0007669"/>
    <property type="project" value="InterPro"/>
</dbReference>
<dbReference type="Gene3D" id="3.80.10.10">
    <property type="entry name" value="Ribonuclease Inhibitor"/>
    <property type="match status" value="1"/>
</dbReference>
<dbReference type="GO" id="GO:0051607">
    <property type="term" value="P:defense response to virus"/>
    <property type="evidence" value="ECO:0007669"/>
    <property type="project" value="UniProtKB-ARBA"/>
</dbReference>
<evidence type="ECO:0000256" key="2">
    <source>
        <dbReference type="ARBA" id="ARBA00022614"/>
    </source>
</evidence>
<dbReference type="AlphaFoldDB" id="A0AAN8SRM7"/>
<dbReference type="InterPro" id="IPR002182">
    <property type="entry name" value="NB-ARC"/>
</dbReference>
<proteinExistence type="inferred from homology"/>
<evidence type="ECO:0000259" key="9">
    <source>
        <dbReference type="Pfam" id="PF23247"/>
    </source>
</evidence>
<dbReference type="InterPro" id="IPR058922">
    <property type="entry name" value="WHD_DRP"/>
</dbReference>
<evidence type="ECO:0000256" key="6">
    <source>
        <dbReference type="ARBA" id="ARBA00022840"/>
    </source>
</evidence>
<evidence type="ECO:0000259" key="10">
    <source>
        <dbReference type="Pfam" id="PF23559"/>
    </source>
</evidence>
<dbReference type="FunFam" id="1.10.8.430:FF:000003">
    <property type="entry name" value="Probable disease resistance protein At5g66910"/>
    <property type="match status" value="1"/>
</dbReference>
<dbReference type="Pfam" id="PF23247">
    <property type="entry name" value="LRR_RPS2"/>
    <property type="match status" value="1"/>
</dbReference>
<dbReference type="InterPro" id="IPR042197">
    <property type="entry name" value="Apaf_helical"/>
</dbReference>
<dbReference type="InterPro" id="IPR032675">
    <property type="entry name" value="LRR_dom_sf"/>
</dbReference>
<dbReference type="FunFam" id="3.40.50.300:FF:001091">
    <property type="entry name" value="Probable disease resistance protein At1g61300"/>
    <property type="match status" value="1"/>
</dbReference>
<feature type="domain" description="NB-ARC" evidence="8">
    <location>
        <begin position="253"/>
        <end position="420"/>
    </location>
</feature>
<name>A0AAN8SRM7_SOLBU</name>
<feature type="region of interest" description="Disordered" evidence="7">
    <location>
        <begin position="1070"/>
        <end position="1092"/>
    </location>
</feature>
<comment type="caution">
    <text evidence="11">The sequence shown here is derived from an EMBL/GenBank/DDBJ whole genome shotgun (WGS) entry which is preliminary data.</text>
</comment>
<dbReference type="PRINTS" id="PR00364">
    <property type="entry name" value="DISEASERSIST"/>
</dbReference>
<evidence type="ECO:0000313" key="12">
    <source>
        <dbReference type="Proteomes" id="UP001371456"/>
    </source>
</evidence>
<dbReference type="GO" id="GO:0005524">
    <property type="term" value="F:ATP binding"/>
    <property type="evidence" value="ECO:0007669"/>
    <property type="project" value="UniProtKB-KW"/>
</dbReference>
<evidence type="ECO:0000256" key="3">
    <source>
        <dbReference type="ARBA" id="ARBA00022737"/>
    </source>
</evidence>
<dbReference type="FunFam" id="1.10.10.10:FF:000322">
    <property type="entry name" value="Probable disease resistance protein At1g63360"/>
    <property type="match status" value="1"/>
</dbReference>
<evidence type="ECO:0000256" key="7">
    <source>
        <dbReference type="SAM" id="MobiDB-lite"/>
    </source>
</evidence>
<evidence type="ECO:0000313" key="11">
    <source>
        <dbReference type="EMBL" id="KAK6774243.1"/>
    </source>
</evidence>
<dbReference type="Pfam" id="PF13855">
    <property type="entry name" value="LRR_8"/>
    <property type="match status" value="1"/>
</dbReference>
<evidence type="ECO:0000256" key="5">
    <source>
        <dbReference type="ARBA" id="ARBA00022821"/>
    </source>
</evidence>
<dbReference type="EMBL" id="JBANQN010000012">
    <property type="protein sequence ID" value="KAK6774243.1"/>
    <property type="molecule type" value="Genomic_DNA"/>
</dbReference>
<dbReference type="InterPro" id="IPR036388">
    <property type="entry name" value="WH-like_DNA-bd_sf"/>
</dbReference>
<dbReference type="Pfam" id="PF23559">
    <property type="entry name" value="WHD_DRP"/>
    <property type="match status" value="1"/>
</dbReference>
<dbReference type="PANTHER" id="PTHR33463:SF209">
    <property type="entry name" value="DISEASE RESISTANCE PROTEIN RPS2-LIKE"/>
    <property type="match status" value="1"/>
</dbReference>
<accession>A0AAN8SRM7</accession>
<gene>
    <name evidence="11" type="ORF">RDI58_029482</name>
</gene>
<dbReference type="SUPFAM" id="SSF52058">
    <property type="entry name" value="L domain-like"/>
    <property type="match status" value="1"/>
</dbReference>
<keyword evidence="5" id="KW-0611">Plant defense</keyword>
<dbReference type="InterPro" id="IPR057135">
    <property type="entry name" value="At4g27190-like_LRR"/>
</dbReference>
<protein>
    <submittedName>
        <fullName evidence="11">Uncharacterized protein</fullName>
    </submittedName>
</protein>
<dbReference type="InterPro" id="IPR027417">
    <property type="entry name" value="P-loop_NTPase"/>
</dbReference>
<dbReference type="Proteomes" id="UP001371456">
    <property type="component" value="Unassembled WGS sequence"/>
</dbReference>
<feature type="domain" description="Disease resistance protein winged helix" evidence="10">
    <location>
        <begin position="507"/>
        <end position="579"/>
    </location>
</feature>
<dbReference type="InterPro" id="IPR001611">
    <property type="entry name" value="Leu-rich_rpt"/>
</dbReference>
<reference evidence="11 12" key="1">
    <citation type="submission" date="2024-02" db="EMBL/GenBank/DDBJ databases">
        <title>de novo genome assembly of Solanum bulbocastanum strain 11H21.</title>
        <authorList>
            <person name="Hosaka A.J."/>
        </authorList>
    </citation>
    <scope>NUCLEOTIDE SEQUENCE [LARGE SCALE GENOMIC DNA]</scope>
    <source>
        <tissue evidence="11">Young leaves</tissue>
    </source>
</reference>
<keyword evidence="12" id="KW-1185">Reference proteome</keyword>
<comment type="similarity">
    <text evidence="1">Belongs to the disease resistance NB-LRR family.</text>
</comment>
<evidence type="ECO:0000256" key="1">
    <source>
        <dbReference type="ARBA" id="ARBA00008894"/>
    </source>
</evidence>
<keyword evidence="4" id="KW-0547">Nucleotide-binding</keyword>
<dbReference type="Gene3D" id="1.10.10.10">
    <property type="entry name" value="Winged helix-like DNA-binding domain superfamily/Winged helix DNA-binding domain"/>
    <property type="match status" value="1"/>
</dbReference>
<dbReference type="SUPFAM" id="SSF52540">
    <property type="entry name" value="P-loop containing nucleoside triphosphate hydrolases"/>
    <property type="match status" value="1"/>
</dbReference>
<dbReference type="Pfam" id="PF00931">
    <property type="entry name" value="NB-ARC"/>
    <property type="match status" value="1"/>
</dbReference>
<dbReference type="Gene3D" id="1.10.8.430">
    <property type="entry name" value="Helical domain of apoptotic protease-activating factors"/>
    <property type="match status" value="1"/>
</dbReference>
<sequence length="1155" mass="131025">MSDDQQGLPTILRHDETIFLRHLYSVNIYIATIQVDDDEENYNDFSDDDVDDDDEDEDVFEYLKTTYHVPTMDVSGDDDVIVEEQEAYILAMEIVGAVVSMMQCFCGETCSRQSVSETCTYLRRPRALANRLNEKMELLKAREEDIKRKLHVENVWHGMEPKAEVNMWLINVRKITSSIASLQEKLTIDKRCLNRCLPNYMSRFKQGKRINKKIKEVDRLLGQSIFPDASLVDMMPRRGKILPASSLVGESAQRSLETVWEYLNDEHSGIIGIYGMGGVGKTSILVEINNRILRESTIFDNVIWVTASNDSNVQKLQKDIARAIGLSFDDEDDEMTRAAQLLEALMRRSRFVLIIDDLWEAFPLEVIGIPYPYYGYDCKLIITTRSMIVCRGMESVREVEVSVLSEEEAWNLFKQKVGEEVLASPTLQAVAKDVSKECGGLPLAVVTVGRALRRENDLRQWKNALSQLKSATGRIEGMENRVFARLRFSYERLKDNVTRSCFLYCTLYPEDHHIETEELIKYWTWEGLLDNLGYGESKMLQGKMILDELKHACLLEIIGCQEGSLNEYVKMHDLIRDMAIAVTRESPLFMIRAGHEMRVPPVESEWLVGLERISLMRNDLNSLILEPRCPQLTTLLLQYNSLSKGVHPSFFNHLKSLKVLDLSYTGISGLPDSLSNLENLHALLLRSCWNLHHVPTMGRLKELRVLDLSCTSIECAPPGMEMLLNLKHLDLSHTTLLEFDIQILGTYRFLESLLTIGLWQPLMLGPGFVNVLKSCTILTTLEANFSNLQDFNYYVSSDHWNTLESFKFCVGYPQSSKLPGKNSVGFFGTHIVETEASSWLPGILELVIHECSGITHLPMFIMNTSSDLKHCKIKYCDEMEWIITPEWGTFSNLELLEIEGLSRLQNICKGIPPTGILSNLKVLNVIACDNLMTLLPLELVQQLKNLEELELENCSMLEEIIVTEAENEEIIQENNGEVVLPSLQKLRLVSIPRLRSICRGPMICDSLTTIEVVDCPELKILPFFLEMRQQLAASLKQIKGSRSWWRALRLKHPTATSLLAPLLRPEREYSSAADEHSHSGSSGNSSFGPRRKISKNTFSGITLARETTSRPSSGFTGTCSGCAYPAHWMPLKLRQYLPSSRLILSRAFLVGGAAA</sequence>
<evidence type="ECO:0000256" key="4">
    <source>
        <dbReference type="ARBA" id="ARBA00022741"/>
    </source>
</evidence>
<keyword evidence="3" id="KW-0677">Repeat</keyword>
<dbReference type="PANTHER" id="PTHR33463">
    <property type="entry name" value="NB-ARC DOMAIN-CONTAINING PROTEIN-RELATED"/>
    <property type="match status" value="1"/>
</dbReference>
<dbReference type="InterPro" id="IPR050905">
    <property type="entry name" value="Plant_NBS-LRR"/>
</dbReference>
<organism evidence="11 12">
    <name type="scientific">Solanum bulbocastanum</name>
    <name type="common">Wild potato</name>
    <dbReference type="NCBI Taxonomy" id="147425"/>
    <lineage>
        <taxon>Eukaryota</taxon>
        <taxon>Viridiplantae</taxon>
        <taxon>Streptophyta</taxon>
        <taxon>Embryophyta</taxon>
        <taxon>Tracheophyta</taxon>
        <taxon>Spermatophyta</taxon>
        <taxon>Magnoliopsida</taxon>
        <taxon>eudicotyledons</taxon>
        <taxon>Gunneridae</taxon>
        <taxon>Pentapetalae</taxon>
        <taxon>asterids</taxon>
        <taxon>lamiids</taxon>
        <taxon>Solanales</taxon>
        <taxon>Solanaceae</taxon>
        <taxon>Solanoideae</taxon>
        <taxon>Solaneae</taxon>
        <taxon>Solanum</taxon>
    </lineage>
</organism>
<evidence type="ECO:0000259" key="8">
    <source>
        <dbReference type="Pfam" id="PF00931"/>
    </source>
</evidence>
<feature type="domain" description="Disease resistance protein At4g27190-like leucine-rich repeats" evidence="9">
    <location>
        <begin position="902"/>
        <end position="1025"/>
    </location>
</feature>
<dbReference type="Gene3D" id="3.40.50.300">
    <property type="entry name" value="P-loop containing nucleotide triphosphate hydrolases"/>
    <property type="match status" value="1"/>
</dbReference>
<keyword evidence="2" id="KW-0433">Leucine-rich repeat</keyword>